<evidence type="ECO:0000256" key="1">
    <source>
        <dbReference type="SAM" id="MobiDB-lite"/>
    </source>
</evidence>
<protein>
    <submittedName>
        <fullName evidence="2">Uncharacterized protein</fullName>
    </submittedName>
</protein>
<name>A0A3P6CJY7_BRAOL</name>
<gene>
    <name evidence="2" type="ORF">BOLC4T27039H</name>
</gene>
<sequence length="130" mass="15218">METHRRTNQARRQSRLRTLPPNRPNDTKQLLNLRSRRAVEKRNQHIPSPLRRNDDNPRRSILSTRPPDRSRPRRWLQSRDEAAMDMCGTLLGQLPSAANKEVNCSRVKPIWLKRTFSAEADIELDLMEGT</sequence>
<accession>A0A3P6CJY7</accession>
<proteinExistence type="predicted"/>
<reference evidence="2" key="1">
    <citation type="submission" date="2018-11" db="EMBL/GenBank/DDBJ databases">
        <authorList>
            <consortium name="Genoscope - CEA"/>
            <person name="William W."/>
        </authorList>
    </citation>
    <scope>NUCLEOTIDE SEQUENCE</scope>
</reference>
<feature type="compositionally biased region" description="Basic residues" evidence="1">
    <location>
        <begin position="1"/>
        <end position="15"/>
    </location>
</feature>
<dbReference type="EMBL" id="LR031873">
    <property type="protein sequence ID" value="VDD13214.1"/>
    <property type="molecule type" value="Genomic_DNA"/>
</dbReference>
<evidence type="ECO:0000313" key="2">
    <source>
        <dbReference type="EMBL" id="VDD13214.1"/>
    </source>
</evidence>
<feature type="region of interest" description="Disordered" evidence="1">
    <location>
        <begin position="1"/>
        <end position="75"/>
    </location>
</feature>
<dbReference type="AlphaFoldDB" id="A0A3P6CJY7"/>
<organism evidence="2">
    <name type="scientific">Brassica oleracea</name>
    <name type="common">Wild cabbage</name>
    <dbReference type="NCBI Taxonomy" id="3712"/>
    <lineage>
        <taxon>Eukaryota</taxon>
        <taxon>Viridiplantae</taxon>
        <taxon>Streptophyta</taxon>
        <taxon>Embryophyta</taxon>
        <taxon>Tracheophyta</taxon>
        <taxon>Spermatophyta</taxon>
        <taxon>Magnoliopsida</taxon>
        <taxon>eudicotyledons</taxon>
        <taxon>Gunneridae</taxon>
        <taxon>Pentapetalae</taxon>
        <taxon>rosids</taxon>
        <taxon>malvids</taxon>
        <taxon>Brassicales</taxon>
        <taxon>Brassicaceae</taxon>
        <taxon>Brassiceae</taxon>
        <taxon>Brassica</taxon>
    </lineage>
</organism>